<keyword evidence="3" id="KW-1185">Reference proteome</keyword>
<dbReference type="Pfam" id="PF01926">
    <property type="entry name" value="MMR_HSR1"/>
    <property type="match status" value="1"/>
</dbReference>
<accession>A0AAD4BWW8</accession>
<feature type="domain" description="G" evidence="1">
    <location>
        <begin position="97"/>
        <end position="195"/>
    </location>
</feature>
<dbReference type="GO" id="GO:0005525">
    <property type="term" value="F:GTP binding"/>
    <property type="evidence" value="ECO:0007669"/>
    <property type="project" value="InterPro"/>
</dbReference>
<dbReference type="CDD" id="cd00882">
    <property type="entry name" value="Ras_like_GTPase"/>
    <property type="match status" value="1"/>
</dbReference>
<comment type="caution">
    <text evidence="2">The sequence shown here is derived from an EMBL/GenBank/DDBJ whole genome shotgun (WGS) entry which is preliminary data.</text>
</comment>
<evidence type="ECO:0000313" key="2">
    <source>
        <dbReference type="EMBL" id="KAF8441412.1"/>
    </source>
</evidence>
<evidence type="ECO:0000313" key="3">
    <source>
        <dbReference type="Proteomes" id="UP001194468"/>
    </source>
</evidence>
<gene>
    <name evidence="2" type="ORF">L210DRAFT_3447054</name>
</gene>
<proteinExistence type="predicted"/>
<dbReference type="Proteomes" id="UP001194468">
    <property type="component" value="Unassembled WGS sequence"/>
</dbReference>
<dbReference type="Gene3D" id="3.40.50.300">
    <property type="entry name" value="P-loop containing nucleotide triphosphate hydrolases"/>
    <property type="match status" value="1"/>
</dbReference>
<dbReference type="PROSITE" id="PS00675">
    <property type="entry name" value="SIGMA54_INTERACT_1"/>
    <property type="match status" value="1"/>
</dbReference>
<evidence type="ECO:0000259" key="1">
    <source>
        <dbReference type="Pfam" id="PF01926"/>
    </source>
</evidence>
<name>A0AAD4BWW8_BOLED</name>
<protein>
    <recommendedName>
        <fullName evidence="1">G domain-containing protein</fullName>
    </recommendedName>
</protein>
<reference evidence="2" key="2">
    <citation type="journal article" date="2020" name="Nat. Commun.">
        <title>Large-scale genome sequencing of mycorrhizal fungi provides insights into the early evolution of symbiotic traits.</title>
        <authorList>
            <person name="Miyauchi S."/>
            <person name="Kiss E."/>
            <person name="Kuo A."/>
            <person name="Drula E."/>
            <person name="Kohler A."/>
            <person name="Sanchez-Garcia M."/>
            <person name="Morin E."/>
            <person name="Andreopoulos B."/>
            <person name="Barry K.W."/>
            <person name="Bonito G."/>
            <person name="Buee M."/>
            <person name="Carver A."/>
            <person name="Chen C."/>
            <person name="Cichocki N."/>
            <person name="Clum A."/>
            <person name="Culley D."/>
            <person name="Crous P.W."/>
            <person name="Fauchery L."/>
            <person name="Girlanda M."/>
            <person name="Hayes R.D."/>
            <person name="Keri Z."/>
            <person name="LaButti K."/>
            <person name="Lipzen A."/>
            <person name="Lombard V."/>
            <person name="Magnuson J."/>
            <person name="Maillard F."/>
            <person name="Murat C."/>
            <person name="Nolan M."/>
            <person name="Ohm R.A."/>
            <person name="Pangilinan J."/>
            <person name="Pereira M.F."/>
            <person name="Perotto S."/>
            <person name="Peter M."/>
            <person name="Pfister S."/>
            <person name="Riley R."/>
            <person name="Sitrit Y."/>
            <person name="Stielow J.B."/>
            <person name="Szollosi G."/>
            <person name="Zifcakova L."/>
            <person name="Stursova M."/>
            <person name="Spatafora J.W."/>
            <person name="Tedersoo L."/>
            <person name="Vaario L.M."/>
            <person name="Yamada A."/>
            <person name="Yan M."/>
            <person name="Wang P."/>
            <person name="Xu J."/>
            <person name="Bruns T."/>
            <person name="Baldrian P."/>
            <person name="Vilgalys R."/>
            <person name="Dunand C."/>
            <person name="Henrissat B."/>
            <person name="Grigoriev I.V."/>
            <person name="Hibbett D."/>
            <person name="Nagy L.G."/>
            <person name="Martin F.M."/>
        </authorList>
    </citation>
    <scope>NUCLEOTIDE SEQUENCE</scope>
    <source>
        <strain evidence="2">BED1</strain>
    </source>
</reference>
<dbReference type="SUPFAM" id="SSF52540">
    <property type="entry name" value="P-loop containing nucleoside triphosphate hydrolases"/>
    <property type="match status" value="1"/>
</dbReference>
<dbReference type="AlphaFoldDB" id="A0AAD4BWW8"/>
<dbReference type="InterPro" id="IPR027417">
    <property type="entry name" value="P-loop_NTPase"/>
</dbReference>
<sequence length="495" mass="55443">MAVNVNKLAEQSLPTPNNEGSLPNVVIQLHEQLASNPALEDPKADIRRRLGKLSIPANPVCIPESSSCAQSPCESIFPPFPAPMYDLVRAPPRTRNIIVFGETGVGKSSVINMIAGKHVTRTSNDAVGCTFRHQCYQVPLDGLSVNLWDTAGLDEGTEGTVPAGQAENNLKAFLRQITRWNGIDLLLYCVRGTRVRQALLRNYNIFYGAICRKKVPVALVVTGLENYEGDMETWWAEHEKDLIKHGMRFDAHACVTTIRSDHPAIQDRLKQSREVLRNLMRAKFDAAAWRADEGLLMTASLTDARALLRAAEKRVAPLITICDATEHSNRPHLLPTMPGSQATRTSDREYRCLYVDARGVLLRDSKLWTETVQRPDLLIFYSDAESDPNRTWTAFERFHVSYGGDMCPVIVVFMGLDSHEAAAEMWRLMSSSHGGAMVANPTYYPGPDGPREIVERADAALAALVEEKCLIKLEEEKLSRFQRFCRRRFFFTGRM</sequence>
<reference evidence="2" key="1">
    <citation type="submission" date="2019-10" db="EMBL/GenBank/DDBJ databases">
        <authorList>
            <consortium name="DOE Joint Genome Institute"/>
            <person name="Kuo A."/>
            <person name="Miyauchi S."/>
            <person name="Kiss E."/>
            <person name="Drula E."/>
            <person name="Kohler A."/>
            <person name="Sanchez-Garcia M."/>
            <person name="Andreopoulos B."/>
            <person name="Barry K.W."/>
            <person name="Bonito G."/>
            <person name="Buee M."/>
            <person name="Carver A."/>
            <person name="Chen C."/>
            <person name="Cichocki N."/>
            <person name="Clum A."/>
            <person name="Culley D."/>
            <person name="Crous P.W."/>
            <person name="Fauchery L."/>
            <person name="Girlanda M."/>
            <person name="Hayes R."/>
            <person name="Keri Z."/>
            <person name="LaButti K."/>
            <person name="Lipzen A."/>
            <person name="Lombard V."/>
            <person name="Magnuson J."/>
            <person name="Maillard F."/>
            <person name="Morin E."/>
            <person name="Murat C."/>
            <person name="Nolan M."/>
            <person name="Ohm R."/>
            <person name="Pangilinan J."/>
            <person name="Pereira M."/>
            <person name="Perotto S."/>
            <person name="Peter M."/>
            <person name="Riley R."/>
            <person name="Sitrit Y."/>
            <person name="Stielow B."/>
            <person name="Szollosi G."/>
            <person name="Zifcakova L."/>
            <person name="Stursova M."/>
            <person name="Spatafora J.W."/>
            <person name="Tedersoo L."/>
            <person name="Vaario L.-M."/>
            <person name="Yamada A."/>
            <person name="Yan M."/>
            <person name="Wang P."/>
            <person name="Xu J."/>
            <person name="Bruns T."/>
            <person name="Baldrian P."/>
            <person name="Vilgalys R."/>
            <person name="Henrissat B."/>
            <person name="Grigoriev I.V."/>
            <person name="Hibbett D."/>
            <person name="Nagy L.G."/>
            <person name="Martin F.M."/>
        </authorList>
    </citation>
    <scope>NUCLEOTIDE SEQUENCE</scope>
    <source>
        <strain evidence="2">BED1</strain>
    </source>
</reference>
<dbReference type="InterPro" id="IPR025662">
    <property type="entry name" value="Sigma_54_int_dom_ATP-bd_1"/>
</dbReference>
<dbReference type="EMBL" id="WHUW01000010">
    <property type="protein sequence ID" value="KAF8441412.1"/>
    <property type="molecule type" value="Genomic_DNA"/>
</dbReference>
<organism evidence="2 3">
    <name type="scientific">Boletus edulis BED1</name>
    <dbReference type="NCBI Taxonomy" id="1328754"/>
    <lineage>
        <taxon>Eukaryota</taxon>
        <taxon>Fungi</taxon>
        <taxon>Dikarya</taxon>
        <taxon>Basidiomycota</taxon>
        <taxon>Agaricomycotina</taxon>
        <taxon>Agaricomycetes</taxon>
        <taxon>Agaricomycetidae</taxon>
        <taxon>Boletales</taxon>
        <taxon>Boletineae</taxon>
        <taxon>Boletaceae</taxon>
        <taxon>Boletoideae</taxon>
        <taxon>Boletus</taxon>
    </lineage>
</organism>
<dbReference type="InterPro" id="IPR006073">
    <property type="entry name" value="GTP-bd"/>
</dbReference>